<accession>A0A374MM95</accession>
<dbReference type="RefSeq" id="WP_009037225.1">
    <property type="nucleotide sequence ID" value="NZ_CABKOQ010000015.1"/>
</dbReference>
<dbReference type="InterPro" id="IPR007358">
    <property type="entry name" value="Nucleoid_associated_NdpA"/>
</dbReference>
<dbReference type="Pfam" id="PF04245">
    <property type="entry name" value="NA37"/>
    <property type="match status" value="1"/>
</dbReference>
<sequence length="343" mass="40184">MIHIDNVILDKICLHKVGNKVEEEGVIFSKSPLCVNENISKLLVNYFFANFKSNEYYNLFHDSDLNLNEIFVYASNIFDNKDSILQQSKNIAKHLYNKSMHPKINGGELYIAYFKDCVIDGQLTDGVGIFKSETKETYLRVFSTGDDFEINSDFGININKLDKGCLIFNLEREKGFLVGIVDNSSKGSEARYWKDEFLHVKQRNDEYYYTNNIISLCKNFVSKNKNIDNVQKADILNKAVSFFSKNDFFDIDEFSNQIIQEQSLRDEFQSYKKTFEEEREVVIADDFTISENATKKQSRSIKNIIKLDKNFKITIDGDIRYLEKGFDEHRKLNFYKLFFRDEE</sequence>
<comment type="caution">
    <text evidence="1">The sequence shown here is derived from an EMBL/GenBank/DDBJ whole genome shotgun (WGS) entry which is preliminary data.</text>
</comment>
<dbReference type="AlphaFoldDB" id="A0A374MM95"/>
<dbReference type="EMBL" id="QSOF01000033">
    <property type="protein sequence ID" value="RGI72591.1"/>
    <property type="molecule type" value="Genomic_DNA"/>
</dbReference>
<name>A0A374MM95_BACUN</name>
<gene>
    <name evidence="1" type="ORF">DXD90_18045</name>
</gene>
<protein>
    <submittedName>
        <fullName evidence="1">Nucleoid-associated protein</fullName>
    </submittedName>
</protein>
<organism evidence="1 2">
    <name type="scientific">Bacteroides uniformis</name>
    <dbReference type="NCBI Taxonomy" id="820"/>
    <lineage>
        <taxon>Bacteria</taxon>
        <taxon>Pseudomonadati</taxon>
        <taxon>Bacteroidota</taxon>
        <taxon>Bacteroidia</taxon>
        <taxon>Bacteroidales</taxon>
        <taxon>Bacteroidaceae</taxon>
        <taxon>Bacteroides</taxon>
    </lineage>
</organism>
<evidence type="ECO:0000313" key="2">
    <source>
        <dbReference type="Proteomes" id="UP000263754"/>
    </source>
</evidence>
<evidence type="ECO:0000313" key="1">
    <source>
        <dbReference type="EMBL" id="RGI72591.1"/>
    </source>
</evidence>
<reference evidence="1 2" key="1">
    <citation type="submission" date="2018-08" db="EMBL/GenBank/DDBJ databases">
        <title>A genome reference for cultivated species of the human gut microbiota.</title>
        <authorList>
            <person name="Zou Y."/>
            <person name="Xue W."/>
            <person name="Luo G."/>
        </authorList>
    </citation>
    <scope>NUCLEOTIDE SEQUENCE [LARGE SCALE GENOMIC DNA]</scope>
    <source>
        <strain evidence="1 2">TM10-17</strain>
    </source>
</reference>
<dbReference type="Proteomes" id="UP000263754">
    <property type="component" value="Unassembled WGS sequence"/>
</dbReference>
<proteinExistence type="predicted"/>
<dbReference type="GO" id="GO:0009295">
    <property type="term" value="C:nucleoid"/>
    <property type="evidence" value="ECO:0007669"/>
    <property type="project" value="InterPro"/>
</dbReference>